<reference evidence="7 8" key="1">
    <citation type="submission" date="2019-10" db="EMBL/GenBank/DDBJ databases">
        <title>Unraveling microbial dark matter from salterns through culturing: the case of the genus Halosegnis.</title>
        <authorList>
            <person name="Duran-Viseras A."/>
            <person name="Andrei A.-S."/>
            <person name="Vera-Gargallo B."/>
            <person name="Ghai R."/>
            <person name="Sanchez-Porro C."/>
            <person name="Ventosa A."/>
        </authorList>
    </citation>
    <scope>NUCLEOTIDE SEQUENCE [LARGE SCALE GENOMIC DNA]</scope>
    <source>
        <strain evidence="5 8">F17-44</strain>
        <strain evidence="4 9">F18-79</strain>
        <strain evidence="6 7">F19-13</strain>
    </source>
</reference>
<dbReference type="Proteomes" id="UP000326207">
    <property type="component" value="Unassembled WGS sequence"/>
</dbReference>
<dbReference type="GO" id="GO:0006281">
    <property type="term" value="P:DNA repair"/>
    <property type="evidence" value="ECO:0007669"/>
    <property type="project" value="UniProtKB-UniRule"/>
</dbReference>
<dbReference type="InterPro" id="IPR006978">
    <property type="entry name" value="Nre_N"/>
</dbReference>
<accession>A0A5N5UEE3</accession>
<evidence type="ECO:0000313" key="8">
    <source>
        <dbReference type="Proteomes" id="UP000326302"/>
    </source>
</evidence>
<proteinExistence type="inferred from homology"/>
<dbReference type="PANTHER" id="PTHR38136:SF2">
    <property type="entry name" value="DNA REPAIR PROTEIN"/>
    <property type="match status" value="1"/>
</dbReference>
<feature type="domain" description="Archaeal Nre C-terminal" evidence="3">
    <location>
        <begin position="310"/>
        <end position="419"/>
    </location>
</feature>
<keyword evidence="1" id="KW-0234">DNA repair</keyword>
<comment type="caution">
    <text evidence="4">The sequence shown here is derived from an EMBL/GenBank/DDBJ whole genome shotgun (WGS) entry which is preliminary data.</text>
</comment>
<dbReference type="Pfam" id="PF04894">
    <property type="entry name" value="Nre_N"/>
    <property type="match status" value="1"/>
</dbReference>
<dbReference type="InterPro" id="IPR006979">
    <property type="entry name" value="Nre_C"/>
</dbReference>
<evidence type="ECO:0000313" key="4">
    <source>
        <dbReference type="EMBL" id="KAB7515727.1"/>
    </source>
</evidence>
<gene>
    <name evidence="4" type="ORF">DM867_00865</name>
    <name evidence="5" type="ORF">DMP03_06775</name>
    <name evidence="6" type="ORF">DP108_00755</name>
</gene>
<evidence type="ECO:0000313" key="5">
    <source>
        <dbReference type="EMBL" id="KAB7517058.1"/>
    </source>
</evidence>
<feature type="domain" description="Archaeal Nre N-terminal" evidence="2">
    <location>
        <begin position="21"/>
        <end position="297"/>
    </location>
</feature>
<comment type="function">
    <text evidence="1">Involved in DNA damage repair.</text>
</comment>
<dbReference type="EMBL" id="QMDY01000001">
    <property type="protein sequence ID" value="KAB7519814.1"/>
    <property type="molecule type" value="Genomic_DNA"/>
</dbReference>
<dbReference type="EMBL" id="QJOW01000002">
    <property type="protein sequence ID" value="KAB7517058.1"/>
    <property type="molecule type" value="Genomic_DNA"/>
</dbReference>
<dbReference type="HAMAP" id="MF_02096">
    <property type="entry name" value="Nre"/>
    <property type="match status" value="1"/>
</dbReference>
<dbReference type="PANTHER" id="PTHR38136">
    <property type="entry name" value="DNA REPAIR PROTEIN"/>
    <property type="match status" value="1"/>
</dbReference>
<comment type="similarity">
    <text evidence="1">Belongs to the Nre family.</text>
</comment>
<evidence type="ECO:0000313" key="9">
    <source>
        <dbReference type="Proteomes" id="UP000326865"/>
    </source>
</evidence>
<dbReference type="EMBL" id="QKKZ01000001">
    <property type="protein sequence ID" value="KAB7515727.1"/>
    <property type="molecule type" value="Genomic_DNA"/>
</dbReference>
<name>A0A5N5UAZ7_9EURY</name>
<evidence type="ECO:0000256" key="1">
    <source>
        <dbReference type="HAMAP-Rule" id="MF_02096"/>
    </source>
</evidence>
<dbReference type="Pfam" id="PF04895">
    <property type="entry name" value="Nre_C"/>
    <property type="match status" value="1"/>
</dbReference>
<dbReference type="InterPro" id="IPR053546">
    <property type="entry name" value="Nre_DNA_repair"/>
</dbReference>
<accession>A0A5N5UAZ7</accession>
<keyword evidence="9" id="KW-1185">Reference proteome</keyword>
<organism evidence="4 9">
    <name type="scientific">Halosegnis rubeus</name>
    <dbReference type="NCBI Taxonomy" id="2212850"/>
    <lineage>
        <taxon>Archaea</taxon>
        <taxon>Methanobacteriati</taxon>
        <taxon>Methanobacteriota</taxon>
        <taxon>Stenosarchaea group</taxon>
        <taxon>Halobacteria</taxon>
        <taxon>Halobacteriales</taxon>
        <taxon>Natronomonadaceae</taxon>
        <taxon>Halosegnis</taxon>
    </lineage>
</organism>
<dbReference type="Proteomes" id="UP000326865">
    <property type="component" value="Unassembled WGS sequence"/>
</dbReference>
<evidence type="ECO:0000313" key="6">
    <source>
        <dbReference type="EMBL" id="KAB7519814.1"/>
    </source>
</evidence>
<keyword evidence="1" id="KW-0227">DNA damage</keyword>
<comment type="caution">
    <text evidence="1">Lacks conserved residue(s) required for the propagation of feature annotation.</text>
</comment>
<evidence type="ECO:0000259" key="3">
    <source>
        <dbReference type="Pfam" id="PF04895"/>
    </source>
</evidence>
<accession>A0A5N5UPS6</accession>
<dbReference type="Proteomes" id="UP000326302">
    <property type="component" value="Unassembled WGS sequence"/>
</dbReference>
<evidence type="ECO:0000259" key="2">
    <source>
        <dbReference type="Pfam" id="PF04894"/>
    </source>
</evidence>
<dbReference type="AlphaFoldDB" id="A0A5N5UAZ7"/>
<dbReference type="OrthoDB" id="6609at2157"/>
<protein>
    <recommendedName>
        <fullName evidence="1">DNA repair protein</fullName>
    </recommendedName>
</protein>
<dbReference type="InterPro" id="IPR033167">
    <property type="entry name" value="Nre"/>
</dbReference>
<dbReference type="NCBIfam" id="NF041387">
    <property type="entry name" value="DNArepr_NreA_Halo"/>
    <property type="match status" value="1"/>
</dbReference>
<dbReference type="RefSeq" id="WP_152119941.1">
    <property type="nucleotide sequence ID" value="NZ_QJOW01000002.1"/>
</dbReference>
<evidence type="ECO:0000313" key="7">
    <source>
        <dbReference type="Proteomes" id="UP000326207"/>
    </source>
</evidence>
<sequence>MQLDDYIDGLGEDEEARRRQLAKEKSYEITEYLEDVEQSIDETLQDDALFGSTAPGIFVGSASYPDVSAGVLAPVSEPDRAAEFETGPHWYRRGYTIDDVFQSRTNLLNSAKRTNVHVADEWDGFTGVQREVAIADRPVDVELGLDGRPEVDMDLSVDDISTPTGPRATAEYVDLAENPHVPKPVEYTLSDDDWKAEGAMTYLYNRGLDVYQIENVLAAGALGETQSRKLVPTRWSITAVDDTICNFLRGQIHNRPSVDATEVWYNEYLGNRFWVILAPGDFEFELVELKAPGSVWNPAGRGYNVTSDYEGFEGRTSYANETAGAYYAAKLGALENLADRGRQAKVLVVRHVTPDYWGPAGVWQVRETVRNAFEEGEAGEAETLHDAVRELTPRWPVDIDTLRRNSELVAGVQASLADFSR</sequence>